<comment type="caution">
    <text evidence="1">The sequence shown here is derived from an EMBL/GenBank/DDBJ whole genome shotgun (WGS) entry which is preliminary data.</text>
</comment>
<gene>
    <name evidence="1" type="ORF">PPRIM_AZ9-3.1.T1540027</name>
</gene>
<dbReference type="AlphaFoldDB" id="A0A8S1QC21"/>
<reference evidence="1" key="1">
    <citation type="submission" date="2021-01" db="EMBL/GenBank/DDBJ databases">
        <authorList>
            <consortium name="Genoscope - CEA"/>
            <person name="William W."/>
        </authorList>
    </citation>
    <scope>NUCLEOTIDE SEQUENCE</scope>
</reference>
<dbReference type="EMBL" id="CAJJDM010000159">
    <property type="protein sequence ID" value="CAD8113086.1"/>
    <property type="molecule type" value="Genomic_DNA"/>
</dbReference>
<evidence type="ECO:0000313" key="1">
    <source>
        <dbReference type="EMBL" id="CAD8113086.1"/>
    </source>
</evidence>
<organism evidence="1 2">
    <name type="scientific">Paramecium primaurelia</name>
    <dbReference type="NCBI Taxonomy" id="5886"/>
    <lineage>
        <taxon>Eukaryota</taxon>
        <taxon>Sar</taxon>
        <taxon>Alveolata</taxon>
        <taxon>Ciliophora</taxon>
        <taxon>Intramacronucleata</taxon>
        <taxon>Oligohymenophorea</taxon>
        <taxon>Peniculida</taxon>
        <taxon>Parameciidae</taxon>
        <taxon>Paramecium</taxon>
    </lineage>
</organism>
<protein>
    <submittedName>
        <fullName evidence="1">Uncharacterized protein</fullName>
    </submittedName>
</protein>
<name>A0A8S1QC21_PARPR</name>
<sequence>MNQTQVFPLKKRNSHPEQEIRNIHLKASEYQTTHKLQRKQSKSQVQLECYSDNEENLDDYQSQIEYNFNTMTSFNYQQVPSLISILTSESNLSIEEEFEIWDDKSDLRVLKLILDEQKPSIQQFLLLYKARFGGFPGQQQCIKNEEVIKTAVTYASSNKQLFKKYFPSKKIVFEDDIDYSTPYKIEDDHHFQSFNHFFKFQKTKTLVEF</sequence>
<proteinExistence type="predicted"/>
<evidence type="ECO:0000313" key="2">
    <source>
        <dbReference type="Proteomes" id="UP000688137"/>
    </source>
</evidence>
<keyword evidence="2" id="KW-1185">Reference proteome</keyword>
<accession>A0A8S1QC21</accession>
<dbReference type="OMA" id="IECNFNT"/>
<dbReference type="Proteomes" id="UP000688137">
    <property type="component" value="Unassembled WGS sequence"/>
</dbReference>